<dbReference type="PANTHER" id="PTHR43343">
    <property type="entry name" value="PEPTIDASE S12"/>
    <property type="match status" value="1"/>
</dbReference>
<dbReference type="Proteomes" id="UP000737402">
    <property type="component" value="Unassembled WGS sequence"/>
</dbReference>
<name>A0ABS2NX12_9BACI</name>
<evidence type="ECO:0000256" key="2">
    <source>
        <dbReference type="ARBA" id="ARBA00022801"/>
    </source>
</evidence>
<reference evidence="6 7" key="1">
    <citation type="submission" date="2021-01" db="EMBL/GenBank/DDBJ databases">
        <title>Genomic Encyclopedia of Type Strains, Phase IV (KMG-IV): sequencing the most valuable type-strain genomes for metagenomic binning, comparative biology and taxonomic classification.</title>
        <authorList>
            <person name="Goeker M."/>
        </authorList>
    </citation>
    <scope>NUCLEOTIDE SEQUENCE [LARGE SCALE GENOMIC DNA]</scope>
    <source>
        <strain evidence="6 7">DSM 25879</strain>
    </source>
</reference>
<keyword evidence="7" id="KW-1185">Reference proteome</keyword>
<evidence type="ECO:0000256" key="3">
    <source>
        <dbReference type="ARBA" id="ARBA00022825"/>
    </source>
</evidence>
<dbReference type="Pfam" id="PF13365">
    <property type="entry name" value="Trypsin_2"/>
    <property type="match status" value="1"/>
</dbReference>
<feature type="compositionally biased region" description="Basic and acidic residues" evidence="4">
    <location>
        <begin position="1"/>
        <end position="14"/>
    </location>
</feature>
<comment type="caution">
    <text evidence="6">The sequence shown here is derived from an EMBL/GenBank/DDBJ whole genome shotgun (WGS) entry which is preliminary data.</text>
</comment>
<dbReference type="GO" id="GO:0008233">
    <property type="term" value="F:peptidase activity"/>
    <property type="evidence" value="ECO:0007669"/>
    <property type="project" value="UniProtKB-KW"/>
</dbReference>
<keyword evidence="1 6" id="KW-0645">Protease</keyword>
<dbReference type="SUPFAM" id="SSF50494">
    <property type="entry name" value="Trypsin-like serine proteases"/>
    <property type="match status" value="1"/>
</dbReference>
<evidence type="ECO:0000256" key="4">
    <source>
        <dbReference type="SAM" id="MobiDB-lite"/>
    </source>
</evidence>
<dbReference type="Gene3D" id="2.40.10.120">
    <property type="match status" value="1"/>
</dbReference>
<proteinExistence type="predicted"/>
<organism evidence="6 7">
    <name type="scientific">Sutcliffiella tianshenii</name>
    <dbReference type="NCBI Taxonomy" id="1463404"/>
    <lineage>
        <taxon>Bacteria</taxon>
        <taxon>Bacillati</taxon>
        <taxon>Bacillota</taxon>
        <taxon>Bacilli</taxon>
        <taxon>Bacillales</taxon>
        <taxon>Bacillaceae</taxon>
        <taxon>Sutcliffiella</taxon>
    </lineage>
</organism>
<feature type="transmembrane region" description="Helical" evidence="5">
    <location>
        <begin position="46"/>
        <end position="63"/>
    </location>
</feature>
<dbReference type="GO" id="GO:0006508">
    <property type="term" value="P:proteolysis"/>
    <property type="evidence" value="ECO:0007669"/>
    <property type="project" value="UniProtKB-KW"/>
</dbReference>
<evidence type="ECO:0000256" key="5">
    <source>
        <dbReference type="SAM" id="Phobius"/>
    </source>
</evidence>
<gene>
    <name evidence="6" type="ORF">JOC95_001060</name>
</gene>
<keyword evidence="5" id="KW-0472">Membrane</keyword>
<evidence type="ECO:0000256" key="1">
    <source>
        <dbReference type="ARBA" id="ARBA00022670"/>
    </source>
</evidence>
<dbReference type="InterPro" id="IPR001940">
    <property type="entry name" value="Peptidase_S1C"/>
</dbReference>
<protein>
    <submittedName>
        <fullName evidence="6">S1-C subfamily serine protease</fullName>
    </submittedName>
</protein>
<keyword evidence="2" id="KW-0378">Hydrolase</keyword>
<feature type="region of interest" description="Disordered" evidence="4">
    <location>
        <begin position="1"/>
        <end position="24"/>
    </location>
</feature>
<feature type="compositionally biased region" description="Acidic residues" evidence="4">
    <location>
        <begin position="15"/>
        <end position="24"/>
    </location>
</feature>
<keyword evidence="5" id="KW-0812">Transmembrane</keyword>
<evidence type="ECO:0000313" key="6">
    <source>
        <dbReference type="EMBL" id="MBM7619211.1"/>
    </source>
</evidence>
<keyword evidence="3" id="KW-0720">Serine protease</keyword>
<accession>A0ABS2NX12</accession>
<dbReference type="RefSeq" id="WP_204414122.1">
    <property type="nucleotide sequence ID" value="NZ_JAFBED010000002.1"/>
</dbReference>
<dbReference type="PRINTS" id="PR00834">
    <property type="entry name" value="PROTEASES2C"/>
</dbReference>
<evidence type="ECO:0000313" key="7">
    <source>
        <dbReference type="Proteomes" id="UP000737402"/>
    </source>
</evidence>
<keyword evidence="5" id="KW-1133">Transmembrane helix</keyword>
<dbReference type="InterPro" id="IPR051201">
    <property type="entry name" value="Chloro_Bact_Ser_Proteases"/>
</dbReference>
<sequence length="265" mass="29425">MKREEEEGIERNQDSEEPPLEDFFVNEDDSLRKEEAVKKRKKRVKLLSMVIILALSVNVWGIFPELFNLPSIQFLLKSKELSNDKKIEEWKKAVVTINGNGRKGTGFNIDPSGKIVTNSHVVDEMASIRVSFPDGQIFSANVISDNPDFDFALLEIDGEALPSLDLNRATDQEEAGKQIYIIGNPLSHSNIVMEGETAGIYEGNLQIPVLLLDAPIHSGNSGSPVINENGKVIGVVYATIDQIKDNQRFGLAIPIKNIIQELDLD</sequence>
<dbReference type="PANTHER" id="PTHR43343:SF3">
    <property type="entry name" value="PROTEASE DO-LIKE 8, CHLOROPLASTIC"/>
    <property type="match status" value="1"/>
</dbReference>
<dbReference type="EMBL" id="JAFBED010000002">
    <property type="protein sequence ID" value="MBM7619211.1"/>
    <property type="molecule type" value="Genomic_DNA"/>
</dbReference>
<dbReference type="InterPro" id="IPR009003">
    <property type="entry name" value="Peptidase_S1_PA"/>
</dbReference>